<keyword evidence="3" id="KW-1185">Reference proteome</keyword>
<comment type="caution">
    <text evidence="2">The sequence shown here is derived from an EMBL/GenBank/DDBJ whole genome shotgun (WGS) entry which is preliminary data.</text>
</comment>
<reference evidence="2" key="1">
    <citation type="submission" date="2017-07" db="EMBL/GenBank/DDBJ databases">
        <title>Taro Niue Genome Assembly and Annotation.</title>
        <authorList>
            <person name="Atibalentja N."/>
            <person name="Keating K."/>
            <person name="Fields C.J."/>
        </authorList>
    </citation>
    <scope>NUCLEOTIDE SEQUENCE</scope>
    <source>
        <strain evidence="2">Niue_2</strain>
        <tissue evidence="2">Leaf</tissue>
    </source>
</reference>
<proteinExistence type="predicted"/>
<protein>
    <submittedName>
        <fullName evidence="2">Uncharacterized protein</fullName>
    </submittedName>
</protein>
<feature type="region of interest" description="Disordered" evidence="1">
    <location>
        <begin position="1"/>
        <end position="48"/>
    </location>
</feature>
<gene>
    <name evidence="2" type="ORF">Taro_008082</name>
</gene>
<dbReference type="AlphaFoldDB" id="A0A843U027"/>
<evidence type="ECO:0000256" key="1">
    <source>
        <dbReference type="SAM" id="MobiDB-lite"/>
    </source>
</evidence>
<sequence length="95" mass="10862">MVLWGKSNFGRSQRSRGMHTRQSEATVEEKRRARARRSRDRGERTGEAEILRAITGLVRIVDNPRRDASSPSTTELAPPDSYIMRMISSVVRYVT</sequence>
<evidence type="ECO:0000313" key="2">
    <source>
        <dbReference type="EMBL" id="MQL75696.1"/>
    </source>
</evidence>
<organism evidence="2 3">
    <name type="scientific">Colocasia esculenta</name>
    <name type="common">Wild taro</name>
    <name type="synonym">Arum esculentum</name>
    <dbReference type="NCBI Taxonomy" id="4460"/>
    <lineage>
        <taxon>Eukaryota</taxon>
        <taxon>Viridiplantae</taxon>
        <taxon>Streptophyta</taxon>
        <taxon>Embryophyta</taxon>
        <taxon>Tracheophyta</taxon>
        <taxon>Spermatophyta</taxon>
        <taxon>Magnoliopsida</taxon>
        <taxon>Liliopsida</taxon>
        <taxon>Araceae</taxon>
        <taxon>Aroideae</taxon>
        <taxon>Colocasieae</taxon>
        <taxon>Colocasia</taxon>
    </lineage>
</organism>
<name>A0A843U027_COLES</name>
<evidence type="ECO:0000313" key="3">
    <source>
        <dbReference type="Proteomes" id="UP000652761"/>
    </source>
</evidence>
<dbReference type="Proteomes" id="UP000652761">
    <property type="component" value="Unassembled WGS sequence"/>
</dbReference>
<accession>A0A843U027</accession>
<dbReference type="EMBL" id="NMUH01000261">
    <property type="protein sequence ID" value="MQL75696.1"/>
    <property type="molecule type" value="Genomic_DNA"/>
</dbReference>